<reference evidence="3 4" key="1">
    <citation type="submission" date="2020-09" db="EMBL/GenBank/DDBJ databases">
        <title>Paenibacillus sp. strain PR3 16S rRNA gene Genome sequencing and assembly.</title>
        <authorList>
            <person name="Kim J."/>
        </authorList>
    </citation>
    <scope>NUCLEOTIDE SEQUENCE [LARGE SCALE GENOMIC DNA]</scope>
    <source>
        <strain evidence="3 4">PR3</strain>
    </source>
</reference>
<dbReference type="RefSeq" id="WP_191201778.1">
    <property type="nucleotide sequence ID" value="NZ_JACXZA010000001.1"/>
</dbReference>
<feature type="chain" id="PRO_5045873013" description="Lipoprotein" evidence="2">
    <location>
        <begin position="26"/>
        <end position="307"/>
    </location>
</feature>
<comment type="caution">
    <text evidence="3">The sequence shown here is derived from an EMBL/GenBank/DDBJ whole genome shotgun (WGS) entry which is preliminary data.</text>
</comment>
<evidence type="ECO:0000313" key="4">
    <source>
        <dbReference type="Proteomes" id="UP000609346"/>
    </source>
</evidence>
<dbReference type="EMBL" id="JACXZA010000001">
    <property type="protein sequence ID" value="MBD3917487.1"/>
    <property type="molecule type" value="Genomic_DNA"/>
</dbReference>
<accession>A0ABR8MNA0</accession>
<evidence type="ECO:0008006" key="5">
    <source>
        <dbReference type="Google" id="ProtNLM"/>
    </source>
</evidence>
<keyword evidence="2" id="KW-0732">Signal</keyword>
<protein>
    <recommendedName>
        <fullName evidence="5">Lipoprotein</fullName>
    </recommendedName>
</protein>
<gene>
    <name evidence="3" type="ORF">H8B09_01870</name>
</gene>
<proteinExistence type="predicted"/>
<evidence type="ECO:0000313" key="3">
    <source>
        <dbReference type="EMBL" id="MBD3917487.1"/>
    </source>
</evidence>
<evidence type="ECO:0000256" key="1">
    <source>
        <dbReference type="SAM" id="MobiDB-lite"/>
    </source>
</evidence>
<feature type="signal peptide" evidence="2">
    <location>
        <begin position="1"/>
        <end position="25"/>
    </location>
</feature>
<dbReference type="PROSITE" id="PS51257">
    <property type="entry name" value="PROKAR_LIPOPROTEIN"/>
    <property type="match status" value="1"/>
</dbReference>
<organism evidence="3 4">
    <name type="scientific">Paenibacillus terricola</name>
    <dbReference type="NCBI Taxonomy" id="2763503"/>
    <lineage>
        <taxon>Bacteria</taxon>
        <taxon>Bacillati</taxon>
        <taxon>Bacillota</taxon>
        <taxon>Bacilli</taxon>
        <taxon>Bacillales</taxon>
        <taxon>Paenibacillaceae</taxon>
        <taxon>Paenibacillus</taxon>
    </lineage>
</organism>
<dbReference type="Proteomes" id="UP000609346">
    <property type="component" value="Unassembled WGS sequence"/>
</dbReference>
<keyword evidence="4" id="KW-1185">Reference proteome</keyword>
<sequence length="307" mass="34715">MKRFSILLTAVLPLLLLTACGESHSDKNAARHGSAVSESVLPVSTETKDPDLEKIDPYTLVEETSADLNHDGSKEEVSTYTMWDDANQKLSLKIRIDEGEQHFEIHNPRKLTSIAPIKSVNLNNGNKGLLILFYSEEEEQNRNKNDLYSGDFSGVVVTYLDKKIELALNLFEAPYRNENNYELKYVGDSNIHLVDHATGFTSDYKAYVSEVDKDESEKLFQILDSLNIPSAMANKQFYKIVAEDTDKDGVDEIIASTNIPGVKGNDVLGVIDYHYRYEAPSYRIAKEELWHNKVLDEPLIQEQTFDS</sequence>
<feature type="region of interest" description="Disordered" evidence="1">
    <location>
        <begin position="27"/>
        <end position="52"/>
    </location>
</feature>
<name>A0ABR8MNA0_9BACL</name>
<evidence type="ECO:0000256" key="2">
    <source>
        <dbReference type="SAM" id="SignalP"/>
    </source>
</evidence>